<dbReference type="RefSeq" id="WP_078236045.1">
    <property type="nucleotide sequence ID" value="NZ_MUYA01000002.1"/>
</dbReference>
<dbReference type="SUPFAM" id="SSF56925">
    <property type="entry name" value="OMPA-like"/>
    <property type="match status" value="1"/>
</dbReference>
<evidence type="ECO:0008006" key="5">
    <source>
        <dbReference type="Google" id="ProtNLM"/>
    </source>
</evidence>
<dbReference type="PROSITE" id="PS51257">
    <property type="entry name" value="PROKAR_LIPOPROTEIN"/>
    <property type="match status" value="1"/>
</dbReference>
<proteinExistence type="predicted"/>
<name>A0A1T0AV16_9PAST</name>
<keyword evidence="2" id="KW-0732">Signal</keyword>
<feature type="compositionally biased region" description="Polar residues" evidence="1">
    <location>
        <begin position="79"/>
        <end position="92"/>
    </location>
</feature>
<dbReference type="EMBL" id="MUYA01000002">
    <property type="protein sequence ID" value="OOS00561.1"/>
    <property type="molecule type" value="Genomic_DNA"/>
</dbReference>
<protein>
    <recommendedName>
        <fullName evidence="5">Transferrin-binding protein B C-lobe/N-lobe beta barrel domain-containing protein</fullName>
    </recommendedName>
</protein>
<dbReference type="InterPro" id="IPR011250">
    <property type="entry name" value="OMP/PagP_B-barrel"/>
</dbReference>
<evidence type="ECO:0000256" key="2">
    <source>
        <dbReference type="SAM" id="SignalP"/>
    </source>
</evidence>
<keyword evidence="4" id="KW-1185">Reference proteome</keyword>
<feature type="region of interest" description="Disordered" evidence="1">
    <location>
        <begin position="21"/>
        <end position="100"/>
    </location>
</feature>
<evidence type="ECO:0000313" key="4">
    <source>
        <dbReference type="Proteomes" id="UP000190867"/>
    </source>
</evidence>
<comment type="caution">
    <text evidence="3">The sequence shown here is derived from an EMBL/GenBank/DDBJ whole genome shotgun (WGS) entry which is preliminary data.</text>
</comment>
<dbReference type="AlphaFoldDB" id="A0A1T0AV16"/>
<gene>
    <name evidence="3" type="ORF">B0187_01250</name>
</gene>
<organism evidence="3 4">
    <name type="scientific">Haemophilus paracuniculus</name>
    <dbReference type="NCBI Taxonomy" id="734"/>
    <lineage>
        <taxon>Bacteria</taxon>
        <taxon>Pseudomonadati</taxon>
        <taxon>Pseudomonadota</taxon>
        <taxon>Gammaproteobacteria</taxon>
        <taxon>Pasteurellales</taxon>
        <taxon>Pasteurellaceae</taxon>
        <taxon>Haemophilus</taxon>
    </lineage>
</organism>
<dbReference type="Gene3D" id="2.40.160.90">
    <property type="match status" value="1"/>
</dbReference>
<evidence type="ECO:0000313" key="3">
    <source>
        <dbReference type="EMBL" id="OOS00561.1"/>
    </source>
</evidence>
<feature type="chain" id="PRO_5012888037" description="Transferrin-binding protein B C-lobe/N-lobe beta barrel domain-containing protein" evidence="2">
    <location>
        <begin position="19"/>
        <end position="386"/>
    </location>
</feature>
<dbReference type="Proteomes" id="UP000190867">
    <property type="component" value="Unassembled WGS sequence"/>
</dbReference>
<feature type="compositionally biased region" description="Low complexity" evidence="1">
    <location>
        <begin position="43"/>
        <end position="78"/>
    </location>
</feature>
<evidence type="ECO:0000256" key="1">
    <source>
        <dbReference type="SAM" id="MobiDB-lite"/>
    </source>
</evidence>
<accession>A0A1T0AV16</accession>
<sequence>MKVYTKASLILVSIFSLASCGSSDKAKDNPSQPQNQPTNKVSPATTNNVANPSNNLPSSVPNNESKPTSSSNSPTTNSGKAPTQKPVSQTGQAVEVTNDGVEWRKRRLTSDNFKPKYPTLKVIGNLANDGNTGYELDGQSYESPLRADNSHIILDFKKLANDGKPYLGTHTGTLEDKLMEGELKNAEGKSIPATKIDYAFGNLPYSTYGILFDGNRAEVFYQGLAAGQNLPDLIEYVVQERNGNADYIDEVRGNATYKGELIASIVEQNKDYSYGKPNKPFVDGTFEIRANFGESKNNPIFDSSLTGEMKSNTVGNIMLYEGEISRIHNAFSGKARAENFSGEYSGIFVGKNLNDIVGRIELENKNKDLKEGEIKEYHAAFGGTKQ</sequence>
<dbReference type="OrthoDB" id="5679450at2"/>
<dbReference type="STRING" id="734.B0187_01250"/>
<reference evidence="3 4" key="1">
    <citation type="submission" date="2017-02" db="EMBL/GenBank/DDBJ databases">
        <title>Draft genome sequence of Haemophilus paracuniculus CCUG 43573 type strain.</title>
        <authorList>
            <person name="Engstrom-Jakobsson H."/>
            <person name="Salva-Serra F."/>
            <person name="Thorell K."/>
            <person name="Gonzales-Siles L."/>
            <person name="Karlsson R."/>
            <person name="Boulund F."/>
            <person name="Engstrand L."/>
            <person name="Kristiansson E."/>
            <person name="Moore E."/>
        </authorList>
    </citation>
    <scope>NUCLEOTIDE SEQUENCE [LARGE SCALE GENOMIC DNA]</scope>
    <source>
        <strain evidence="3 4">CCUG 43573</strain>
    </source>
</reference>
<feature type="signal peptide" evidence="2">
    <location>
        <begin position="1"/>
        <end position="18"/>
    </location>
</feature>
<feature type="compositionally biased region" description="Polar residues" evidence="1">
    <location>
        <begin position="29"/>
        <end position="42"/>
    </location>
</feature>